<evidence type="ECO:0000313" key="2">
    <source>
        <dbReference type="Proteomes" id="UP001143372"/>
    </source>
</evidence>
<evidence type="ECO:0000313" key="1">
    <source>
        <dbReference type="EMBL" id="GLK67145.1"/>
    </source>
</evidence>
<organism evidence="1 2">
    <name type="scientific">Hansschlegelia plantiphila</name>
    <dbReference type="NCBI Taxonomy" id="374655"/>
    <lineage>
        <taxon>Bacteria</taxon>
        <taxon>Pseudomonadati</taxon>
        <taxon>Pseudomonadota</taxon>
        <taxon>Alphaproteobacteria</taxon>
        <taxon>Hyphomicrobiales</taxon>
        <taxon>Methylopilaceae</taxon>
        <taxon>Hansschlegelia</taxon>
    </lineage>
</organism>
<dbReference type="Gene3D" id="3.40.50.1240">
    <property type="entry name" value="Phosphoglycerate mutase-like"/>
    <property type="match status" value="1"/>
</dbReference>
<dbReference type="SMART" id="SM00855">
    <property type="entry name" value="PGAM"/>
    <property type="match status" value="1"/>
</dbReference>
<keyword evidence="2" id="KW-1185">Reference proteome</keyword>
<dbReference type="InterPro" id="IPR050275">
    <property type="entry name" value="PGM_Phosphatase"/>
</dbReference>
<proteinExistence type="predicted"/>
<dbReference type="PANTHER" id="PTHR48100">
    <property type="entry name" value="BROAD-SPECIFICITY PHOSPHATASE YOR283W-RELATED"/>
    <property type="match status" value="1"/>
</dbReference>
<dbReference type="InterPro" id="IPR029033">
    <property type="entry name" value="His_PPase_superfam"/>
</dbReference>
<dbReference type="InterPro" id="IPR013078">
    <property type="entry name" value="His_Pase_superF_clade-1"/>
</dbReference>
<reference evidence="1" key="1">
    <citation type="journal article" date="2014" name="Int. J. Syst. Evol. Microbiol.">
        <title>Complete genome sequence of Corynebacterium casei LMG S-19264T (=DSM 44701T), isolated from a smear-ripened cheese.</title>
        <authorList>
            <consortium name="US DOE Joint Genome Institute (JGI-PGF)"/>
            <person name="Walter F."/>
            <person name="Albersmeier A."/>
            <person name="Kalinowski J."/>
            <person name="Ruckert C."/>
        </authorList>
    </citation>
    <scope>NUCLEOTIDE SEQUENCE</scope>
    <source>
        <strain evidence="1">VKM B-2347</strain>
    </source>
</reference>
<sequence length="193" mass="20429">MVTTRVALICHASTTAVRAADFADDEPLDPHGLRKLATLARPPVRADRALTSPALRARQTAEALGLDAEVDAALSDWDLGRWRGRSMAGVHADDPEGLEAWLQNPDAAPHGGETLRDVLGRTSAWLETLRRREGSVVAVTHAAIVRAAIVSALGAEPASFWRVDVAPLSVTSLTSSHGRWNLASIAPLAGARG</sequence>
<dbReference type="EMBL" id="BSFI01000004">
    <property type="protein sequence ID" value="GLK67145.1"/>
    <property type="molecule type" value="Genomic_DNA"/>
</dbReference>
<dbReference type="SUPFAM" id="SSF53254">
    <property type="entry name" value="Phosphoglycerate mutase-like"/>
    <property type="match status" value="1"/>
</dbReference>
<protein>
    <submittedName>
        <fullName evidence="1">Phosphoglycerate mutase</fullName>
    </submittedName>
</protein>
<reference evidence="1" key="2">
    <citation type="submission" date="2023-01" db="EMBL/GenBank/DDBJ databases">
        <authorList>
            <person name="Sun Q."/>
            <person name="Evtushenko L."/>
        </authorList>
    </citation>
    <scope>NUCLEOTIDE SEQUENCE</scope>
    <source>
        <strain evidence="1">VKM B-2347</strain>
    </source>
</reference>
<dbReference type="GO" id="GO:0016791">
    <property type="term" value="F:phosphatase activity"/>
    <property type="evidence" value="ECO:0007669"/>
    <property type="project" value="TreeGrafter"/>
</dbReference>
<dbReference type="AlphaFoldDB" id="A0A9W6J0Q7"/>
<dbReference type="RefSeq" id="WP_271167404.1">
    <property type="nucleotide sequence ID" value="NZ_BSFI01000004.1"/>
</dbReference>
<gene>
    <name evidence="1" type="ORF">GCM10008179_07830</name>
</gene>
<accession>A0A9W6J0Q7</accession>
<dbReference type="Pfam" id="PF00300">
    <property type="entry name" value="His_Phos_1"/>
    <property type="match status" value="1"/>
</dbReference>
<comment type="caution">
    <text evidence="1">The sequence shown here is derived from an EMBL/GenBank/DDBJ whole genome shotgun (WGS) entry which is preliminary data.</text>
</comment>
<dbReference type="Proteomes" id="UP001143372">
    <property type="component" value="Unassembled WGS sequence"/>
</dbReference>
<name>A0A9W6J0Q7_9HYPH</name>
<dbReference type="CDD" id="cd07067">
    <property type="entry name" value="HP_PGM_like"/>
    <property type="match status" value="1"/>
</dbReference>